<dbReference type="InterPro" id="IPR050168">
    <property type="entry name" value="AAA_ATPase_domain"/>
</dbReference>
<evidence type="ECO:0000313" key="5">
    <source>
        <dbReference type="Proteomes" id="UP000265703"/>
    </source>
</evidence>
<evidence type="ECO:0000256" key="1">
    <source>
        <dbReference type="ARBA" id="ARBA00022741"/>
    </source>
</evidence>
<dbReference type="Gene3D" id="3.40.50.300">
    <property type="entry name" value="P-loop containing nucleotide triphosphate hydrolases"/>
    <property type="match status" value="2"/>
</dbReference>
<dbReference type="SUPFAM" id="SSF52540">
    <property type="entry name" value="P-loop containing nucleoside triphosphate hydrolases"/>
    <property type="match status" value="2"/>
</dbReference>
<sequence length="785" mass="90142">MKPIFKEEINSKQALLHPNSLINLQSPSHSSNNVLCISLNNSFQKLYLSCDFNDELDKNVIALPKWLSLTFKHDNEDLENINNVQFVDTSSDIPIAKKISLIKIYGDVWIPSSKSLYSSYIQSSERAKLCKLDWHESISNHFDGQLVSENSLLSDVIMDQICIFRVEKIQLSNDDNSEFTFTPLHALHSQNSSLIAKIDQYESKLDISTLFIPRKVSPIIGFTNEFDSLYQVISDSFSNTEIHRKFGIPETRTALIIGPHGSGKKSLIQILYRNNRHVCNKLSTTLFMISLTTMIIKHDMFENIEDNDEKNPLRIMFTKAMLSIPSVIVIKDLDVLAVNDENYFEGEWKIKVTNMLIREIQDIYNAEQVFVIGLTCDKSKLPRELHKLEIFQHNLVLSIPSREQREEILSSHLSKLNLSHSIDEAMNNSVMNDYITKLGLITSGYVPRDLEKLCRLAVLRTLNNIENNKKFGTEDDVDNLIKELARLKIIENNGNVLVNDNNNIRHIEFESILPQRKWNDIGGYELIKKKIKQVVEWPIIKHETYKRLGVDPPSGILLYGPSGCGKTLIVQALATESNMNVICIDGPKIYSKYLGDTEKIIRDLFKRARQIIPCIIFIDELDFIASRREWNYSNTSGINERVLSTLLNEMDGIQELKQVFIIGCTNRPDQIDDALLRPGRFDQLIYIGLPNELERLNILQIISKKVLFNNDINLSDLSKNTNLFTGADLENLIRESGLFALRENILNTKIYNRHIKLILKNINKTKNLNSNLLIYKNFQQKTNKK</sequence>
<evidence type="ECO:0000256" key="2">
    <source>
        <dbReference type="ARBA" id="ARBA00022840"/>
    </source>
</evidence>
<keyword evidence="5" id="KW-1185">Reference proteome</keyword>
<evidence type="ECO:0000259" key="3">
    <source>
        <dbReference type="SMART" id="SM00382"/>
    </source>
</evidence>
<comment type="caution">
    <text evidence="4">The sequence shown here is derived from an EMBL/GenBank/DDBJ whole genome shotgun (WGS) entry which is preliminary data.</text>
</comment>
<dbReference type="SMART" id="SM00382">
    <property type="entry name" value="AAA"/>
    <property type="match status" value="2"/>
</dbReference>
<dbReference type="InterPro" id="IPR027417">
    <property type="entry name" value="P-loop_NTPase"/>
</dbReference>
<dbReference type="EMBL" id="QKYT01000547">
    <property type="protein sequence ID" value="RIA83712.1"/>
    <property type="molecule type" value="Genomic_DNA"/>
</dbReference>
<dbReference type="AlphaFoldDB" id="A0A397SDW8"/>
<dbReference type="GO" id="GO:0016887">
    <property type="term" value="F:ATP hydrolysis activity"/>
    <property type="evidence" value="ECO:0007669"/>
    <property type="project" value="InterPro"/>
</dbReference>
<protein>
    <submittedName>
        <fullName evidence="4">P-loop containing nucleoside triphosphate hydrolase protein</fullName>
    </submittedName>
</protein>
<keyword evidence="1" id="KW-0547">Nucleotide-binding</keyword>
<dbReference type="PANTHER" id="PTHR23077">
    <property type="entry name" value="AAA-FAMILY ATPASE"/>
    <property type="match status" value="1"/>
</dbReference>
<dbReference type="FunFam" id="3.40.50.300:FF:000661">
    <property type="entry name" value="calmodulin-interacting protein 111 isoform X1"/>
    <property type="match status" value="1"/>
</dbReference>
<dbReference type="GO" id="GO:0005737">
    <property type="term" value="C:cytoplasm"/>
    <property type="evidence" value="ECO:0007669"/>
    <property type="project" value="TreeGrafter"/>
</dbReference>
<dbReference type="STRING" id="658196.A0A397SDW8"/>
<dbReference type="InterPro" id="IPR041569">
    <property type="entry name" value="AAA_lid_3"/>
</dbReference>
<keyword evidence="4" id="KW-0378">Hydrolase</keyword>
<dbReference type="Proteomes" id="UP000265703">
    <property type="component" value="Unassembled WGS sequence"/>
</dbReference>
<feature type="domain" description="AAA+ ATPase" evidence="3">
    <location>
        <begin position="250"/>
        <end position="432"/>
    </location>
</feature>
<organism evidence="4 5">
    <name type="scientific">Glomus cerebriforme</name>
    <dbReference type="NCBI Taxonomy" id="658196"/>
    <lineage>
        <taxon>Eukaryota</taxon>
        <taxon>Fungi</taxon>
        <taxon>Fungi incertae sedis</taxon>
        <taxon>Mucoromycota</taxon>
        <taxon>Glomeromycotina</taxon>
        <taxon>Glomeromycetes</taxon>
        <taxon>Glomerales</taxon>
        <taxon>Glomeraceae</taxon>
        <taxon>Glomus</taxon>
    </lineage>
</organism>
<dbReference type="InterPro" id="IPR003960">
    <property type="entry name" value="ATPase_AAA_CS"/>
</dbReference>
<dbReference type="GO" id="GO:0005524">
    <property type="term" value="F:ATP binding"/>
    <property type="evidence" value="ECO:0007669"/>
    <property type="project" value="UniProtKB-KW"/>
</dbReference>
<proteinExistence type="predicted"/>
<name>A0A397SDW8_9GLOM</name>
<dbReference type="PANTHER" id="PTHR23077:SF27">
    <property type="entry name" value="ATPASE FAMILY GENE 2 PROTEIN HOMOLOG A"/>
    <property type="match status" value="1"/>
</dbReference>
<dbReference type="Pfam" id="PF00004">
    <property type="entry name" value="AAA"/>
    <property type="match status" value="2"/>
</dbReference>
<feature type="domain" description="AAA+ ATPase" evidence="3">
    <location>
        <begin position="552"/>
        <end position="691"/>
    </location>
</feature>
<evidence type="ECO:0000313" key="4">
    <source>
        <dbReference type="EMBL" id="RIA83712.1"/>
    </source>
</evidence>
<dbReference type="PROSITE" id="PS00674">
    <property type="entry name" value="AAA"/>
    <property type="match status" value="1"/>
</dbReference>
<dbReference type="InterPro" id="IPR003593">
    <property type="entry name" value="AAA+_ATPase"/>
</dbReference>
<dbReference type="OrthoDB" id="5421at2759"/>
<keyword evidence="2" id="KW-0067">ATP-binding</keyword>
<dbReference type="Gene3D" id="1.10.8.60">
    <property type="match status" value="2"/>
</dbReference>
<reference evidence="4 5" key="1">
    <citation type="submission" date="2018-06" db="EMBL/GenBank/DDBJ databases">
        <title>Comparative genomics reveals the genomic features of Rhizophagus irregularis, R. cerebriforme, R. diaphanum and Gigaspora rosea, and their symbiotic lifestyle signature.</title>
        <authorList>
            <person name="Morin E."/>
            <person name="San Clemente H."/>
            <person name="Chen E.C.H."/>
            <person name="De La Providencia I."/>
            <person name="Hainaut M."/>
            <person name="Kuo A."/>
            <person name="Kohler A."/>
            <person name="Murat C."/>
            <person name="Tang N."/>
            <person name="Roy S."/>
            <person name="Loubradou J."/>
            <person name="Henrissat B."/>
            <person name="Grigoriev I.V."/>
            <person name="Corradi N."/>
            <person name="Roux C."/>
            <person name="Martin F.M."/>
        </authorList>
    </citation>
    <scope>NUCLEOTIDE SEQUENCE [LARGE SCALE GENOMIC DNA]</scope>
    <source>
        <strain evidence="4 5">DAOM 227022</strain>
    </source>
</reference>
<gene>
    <name evidence="4" type="ORF">C1645_833364</name>
</gene>
<dbReference type="Pfam" id="PF17862">
    <property type="entry name" value="AAA_lid_3"/>
    <property type="match status" value="1"/>
</dbReference>
<accession>A0A397SDW8</accession>
<dbReference type="InterPro" id="IPR003959">
    <property type="entry name" value="ATPase_AAA_core"/>
</dbReference>